<dbReference type="RefSeq" id="WP_153470526.1">
    <property type="nucleotide sequence ID" value="NZ_WBOF01000005.1"/>
</dbReference>
<evidence type="ECO:0000313" key="1">
    <source>
        <dbReference type="EMBL" id="MQS17496.1"/>
    </source>
</evidence>
<dbReference type="AlphaFoldDB" id="A0A6N7L0I3"/>
<reference evidence="1 2" key="1">
    <citation type="submission" date="2019-09" db="EMBL/GenBank/DDBJ databases">
        <title>Genome Sequences of Streptomyces kaniharaensis ATCC 21070.</title>
        <authorList>
            <person name="Zhu W."/>
            <person name="De Crecy-Lagard V."/>
            <person name="Richards N.G."/>
        </authorList>
    </citation>
    <scope>NUCLEOTIDE SEQUENCE [LARGE SCALE GENOMIC DNA]</scope>
    <source>
        <strain evidence="1 2">SF-557</strain>
    </source>
</reference>
<comment type="caution">
    <text evidence="1">The sequence shown here is derived from an EMBL/GenBank/DDBJ whole genome shotgun (WGS) entry which is preliminary data.</text>
</comment>
<sequence length="76" mass="8105">MSLDKPLTNGITINMEKPKTAPKAEAVEFTSTRSPRRIAPVFLGIKSPFLLLGGTSWSTVVAVSALEREADTSGES</sequence>
<accession>A0A6N7L0I3</accession>
<dbReference type="EMBL" id="WBOF01000005">
    <property type="protein sequence ID" value="MQS17496.1"/>
    <property type="molecule type" value="Genomic_DNA"/>
</dbReference>
<dbReference type="Proteomes" id="UP000450000">
    <property type="component" value="Unassembled WGS sequence"/>
</dbReference>
<evidence type="ECO:0000313" key="2">
    <source>
        <dbReference type="Proteomes" id="UP000450000"/>
    </source>
</evidence>
<proteinExistence type="predicted"/>
<gene>
    <name evidence="1" type="ORF">F7Q99_36255</name>
</gene>
<protein>
    <submittedName>
        <fullName evidence="1">Uncharacterized protein</fullName>
    </submittedName>
</protein>
<keyword evidence="2" id="KW-1185">Reference proteome</keyword>
<name>A0A6N7L0I3_9ACTN</name>
<organism evidence="1 2">
    <name type="scientific">Streptomyces kaniharaensis</name>
    <dbReference type="NCBI Taxonomy" id="212423"/>
    <lineage>
        <taxon>Bacteria</taxon>
        <taxon>Bacillati</taxon>
        <taxon>Actinomycetota</taxon>
        <taxon>Actinomycetes</taxon>
        <taxon>Kitasatosporales</taxon>
        <taxon>Streptomycetaceae</taxon>
        <taxon>Streptomyces</taxon>
    </lineage>
</organism>